<sequence length="494" mass="56938">MHSQTNKEVNSVPLEMASSTRSIKFIYQMPYSERVELCKILNQNNKWEELAGVWMGFNNLEIQNLRKEQNPTEELLAIWEKHNHTVLELFMLLARMHHYQAMLPIKSFVDSKYHTLLYNGEGNLQIPLRNGQLRNDTKDLKIDAQNFNQNLKPQEVDAKILFNNSDKNKSEILNRPMQHDQQNEILSNSNHLLASLPAIFSTCLPCIPYNELASATNNWKREHLLGKGGFGTVFKGFWKNTEVAIKKIKPRGSDYDESYALQLEQSFREIKILNSSPHENILPLYAYSIGGEAPCLVYQYMKNGSLQDRLHLKHGSNPLNWIQRLKIAKGIARGLQYLHTVRDKPLIHGDIKSANILLDKNFEPKIGDFGLAREGSSDDSLKVSKILGTRPYLPEEYIFKGTLSTKIDTYSYGIVLLELATGMPAYDKSRPTNKKLREYVDSFQDKDLYLLMDKKAGDKCFEVYKYLFMLGKWCSNALAQYRPQMPDVYNKLET</sequence>
<dbReference type="EMBL" id="NNAY01004026">
    <property type="protein sequence ID" value="OXU18478.1"/>
    <property type="molecule type" value="Genomic_DNA"/>
</dbReference>
<evidence type="ECO:0000256" key="4">
    <source>
        <dbReference type="ARBA" id="ARBA00022679"/>
    </source>
</evidence>
<dbReference type="AlphaFoldDB" id="A0A232EJJ2"/>
<evidence type="ECO:0000256" key="11">
    <source>
        <dbReference type="RuleBase" id="RU000304"/>
    </source>
</evidence>
<dbReference type="Gene3D" id="3.30.200.20">
    <property type="entry name" value="Phosphorylase Kinase, domain 1"/>
    <property type="match status" value="1"/>
</dbReference>
<dbReference type="CDD" id="cd08307">
    <property type="entry name" value="Death_Pelle"/>
    <property type="match status" value="1"/>
</dbReference>
<protein>
    <recommendedName>
        <fullName evidence="2">non-specific serine/threonine protein kinase</fullName>
        <ecNumber evidence="2">2.7.11.1</ecNumber>
    </recommendedName>
</protein>
<organism evidence="13 14">
    <name type="scientific">Trichomalopsis sarcophagae</name>
    <dbReference type="NCBI Taxonomy" id="543379"/>
    <lineage>
        <taxon>Eukaryota</taxon>
        <taxon>Metazoa</taxon>
        <taxon>Ecdysozoa</taxon>
        <taxon>Arthropoda</taxon>
        <taxon>Hexapoda</taxon>
        <taxon>Insecta</taxon>
        <taxon>Pterygota</taxon>
        <taxon>Neoptera</taxon>
        <taxon>Endopterygota</taxon>
        <taxon>Hymenoptera</taxon>
        <taxon>Apocrita</taxon>
        <taxon>Proctotrupomorpha</taxon>
        <taxon>Chalcidoidea</taxon>
        <taxon>Pteromalidae</taxon>
        <taxon>Pteromalinae</taxon>
        <taxon>Trichomalopsis</taxon>
    </lineage>
</organism>
<comment type="catalytic activity">
    <reaction evidence="9">
        <text>L-seryl-[protein] + ATP = O-phospho-L-seryl-[protein] + ADP + H(+)</text>
        <dbReference type="Rhea" id="RHEA:17989"/>
        <dbReference type="Rhea" id="RHEA-COMP:9863"/>
        <dbReference type="Rhea" id="RHEA-COMP:11604"/>
        <dbReference type="ChEBI" id="CHEBI:15378"/>
        <dbReference type="ChEBI" id="CHEBI:29999"/>
        <dbReference type="ChEBI" id="CHEBI:30616"/>
        <dbReference type="ChEBI" id="CHEBI:83421"/>
        <dbReference type="ChEBI" id="CHEBI:456216"/>
        <dbReference type="EC" id="2.7.11.1"/>
    </reaction>
</comment>
<evidence type="ECO:0000256" key="5">
    <source>
        <dbReference type="ARBA" id="ARBA00022741"/>
    </source>
</evidence>
<evidence type="ECO:0000256" key="2">
    <source>
        <dbReference type="ARBA" id="ARBA00012513"/>
    </source>
</evidence>
<dbReference type="PROSITE" id="PS00107">
    <property type="entry name" value="PROTEIN_KINASE_ATP"/>
    <property type="match status" value="1"/>
</dbReference>
<feature type="binding site" evidence="10">
    <location>
        <position position="247"/>
    </location>
    <ligand>
        <name>ATP</name>
        <dbReference type="ChEBI" id="CHEBI:30616"/>
    </ligand>
</feature>
<dbReference type="InterPro" id="IPR000488">
    <property type="entry name" value="Death_dom"/>
</dbReference>
<dbReference type="GO" id="GO:0005524">
    <property type="term" value="F:ATP binding"/>
    <property type="evidence" value="ECO:0007669"/>
    <property type="project" value="UniProtKB-UniRule"/>
</dbReference>
<evidence type="ECO:0000256" key="6">
    <source>
        <dbReference type="ARBA" id="ARBA00022777"/>
    </source>
</evidence>
<keyword evidence="7 10" id="KW-0067">ATP-binding</keyword>
<evidence type="ECO:0000256" key="3">
    <source>
        <dbReference type="ARBA" id="ARBA00022527"/>
    </source>
</evidence>
<dbReference type="PANTHER" id="PTHR27001:SF931">
    <property type="entry name" value="OS11G0664100 PROTEIN"/>
    <property type="match status" value="1"/>
</dbReference>
<dbReference type="Pfam" id="PF00531">
    <property type="entry name" value="Death"/>
    <property type="match status" value="1"/>
</dbReference>
<keyword evidence="6" id="KW-0418">Kinase</keyword>
<evidence type="ECO:0000313" key="13">
    <source>
        <dbReference type="EMBL" id="OXU18478.1"/>
    </source>
</evidence>
<comment type="similarity">
    <text evidence="1">Belongs to the protein kinase superfamily. TKL Ser/Thr protein kinase family. Pelle subfamily.</text>
</comment>
<dbReference type="GO" id="GO:0005886">
    <property type="term" value="C:plasma membrane"/>
    <property type="evidence" value="ECO:0007669"/>
    <property type="project" value="TreeGrafter"/>
</dbReference>
<dbReference type="InterPro" id="IPR017441">
    <property type="entry name" value="Protein_kinase_ATP_BS"/>
</dbReference>
<keyword evidence="5 10" id="KW-0547">Nucleotide-binding</keyword>
<evidence type="ECO:0000256" key="9">
    <source>
        <dbReference type="ARBA" id="ARBA00048679"/>
    </source>
</evidence>
<dbReference type="Proteomes" id="UP000215335">
    <property type="component" value="Unassembled WGS sequence"/>
</dbReference>
<dbReference type="STRING" id="543379.A0A232EJJ2"/>
<dbReference type="InterPro" id="IPR008271">
    <property type="entry name" value="Ser/Thr_kinase_AS"/>
</dbReference>
<dbReference type="PROSITE" id="PS50011">
    <property type="entry name" value="PROTEIN_KINASE_DOM"/>
    <property type="match status" value="1"/>
</dbReference>
<dbReference type="GO" id="GO:0007165">
    <property type="term" value="P:signal transduction"/>
    <property type="evidence" value="ECO:0007669"/>
    <property type="project" value="InterPro"/>
</dbReference>
<name>A0A232EJJ2_9HYME</name>
<dbReference type="Gene3D" id="1.10.533.10">
    <property type="entry name" value="Death Domain, Fas"/>
    <property type="match status" value="1"/>
</dbReference>
<dbReference type="CDD" id="cd14066">
    <property type="entry name" value="STKc_IRAK"/>
    <property type="match status" value="1"/>
</dbReference>
<keyword evidence="4" id="KW-0808">Transferase</keyword>
<dbReference type="Gene3D" id="1.10.510.10">
    <property type="entry name" value="Transferase(Phosphotransferase) domain 1"/>
    <property type="match status" value="1"/>
</dbReference>
<evidence type="ECO:0000256" key="7">
    <source>
        <dbReference type="ARBA" id="ARBA00022840"/>
    </source>
</evidence>
<evidence type="ECO:0000256" key="8">
    <source>
        <dbReference type="ARBA" id="ARBA00047899"/>
    </source>
</evidence>
<comment type="caution">
    <text evidence="13">The sequence shown here is derived from an EMBL/GenBank/DDBJ whole genome shotgun (WGS) entry which is preliminary data.</text>
</comment>
<reference evidence="13 14" key="1">
    <citation type="journal article" date="2017" name="Curr. Biol.">
        <title>The Evolution of Venom by Co-option of Single-Copy Genes.</title>
        <authorList>
            <person name="Martinson E.O."/>
            <person name="Mrinalini"/>
            <person name="Kelkar Y.D."/>
            <person name="Chang C.H."/>
            <person name="Werren J.H."/>
        </authorList>
    </citation>
    <scope>NUCLEOTIDE SEQUENCE [LARGE SCALE GENOMIC DNA]</scope>
    <source>
        <strain evidence="13 14">Alberta</strain>
        <tissue evidence="13">Whole body</tissue>
    </source>
</reference>
<proteinExistence type="inferred from homology"/>
<keyword evidence="14" id="KW-1185">Reference proteome</keyword>
<dbReference type="SMART" id="SM00220">
    <property type="entry name" value="S_TKc"/>
    <property type="match status" value="1"/>
</dbReference>
<dbReference type="GO" id="GO:0045087">
    <property type="term" value="P:innate immune response"/>
    <property type="evidence" value="ECO:0007669"/>
    <property type="project" value="UniProtKB-ARBA"/>
</dbReference>
<dbReference type="InterPro" id="IPR000719">
    <property type="entry name" value="Prot_kinase_dom"/>
</dbReference>
<keyword evidence="3 11" id="KW-0723">Serine/threonine-protein kinase</keyword>
<feature type="domain" description="Protein kinase" evidence="12">
    <location>
        <begin position="219"/>
        <end position="494"/>
    </location>
</feature>
<dbReference type="SUPFAM" id="SSF56112">
    <property type="entry name" value="Protein kinase-like (PK-like)"/>
    <property type="match status" value="1"/>
</dbReference>
<dbReference type="PROSITE" id="PS00108">
    <property type="entry name" value="PROTEIN_KINASE_ST"/>
    <property type="match status" value="1"/>
</dbReference>
<evidence type="ECO:0000256" key="1">
    <source>
        <dbReference type="ARBA" id="ARBA00008718"/>
    </source>
</evidence>
<dbReference type="PANTHER" id="PTHR27001">
    <property type="entry name" value="OS01G0253100 PROTEIN"/>
    <property type="match status" value="1"/>
</dbReference>
<dbReference type="SUPFAM" id="SSF47986">
    <property type="entry name" value="DEATH domain"/>
    <property type="match status" value="1"/>
</dbReference>
<dbReference type="GO" id="GO:0004674">
    <property type="term" value="F:protein serine/threonine kinase activity"/>
    <property type="evidence" value="ECO:0007669"/>
    <property type="project" value="UniProtKB-KW"/>
</dbReference>
<dbReference type="InterPro" id="IPR011009">
    <property type="entry name" value="Kinase-like_dom_sf"/>
</dbReference>
<accession>A0A232EJJ2</accession>
<dbReference type="EC" id="2.7.11.1" evidence="2"/>
<evidence type="ECO:0000313" key="14">
    <source>
        <dbReference type="Proteomes" id="UP000215335"/>
    </source>
</evidence>
<dbReference type="FunFam" id="1.10.533.10:FF:000094">
    <property type="entry name" value="Interleukin-1 receptor-associated kinase"/>
    <property type="match status" value="1"/>
</dbReference>
<dbReference type="FunFam" id="1.10.510.10:FF:000754">
    <property type="entry name" value="Interleukin-1 receptor-associated kinase"/>
    <property type="match status" value="1"/>
</dbReference>
<gene>
    <name evidence="13" type="ORF">TSAR_010966</name>
</gene>
<dbReference type="InterPro" id="IPR011029">
    <property type="entry name" value="DEATH-like_dom_sf"/>
</dbReference>
<evidence type="ECO:0000256" key="10">
    <source>
        <dbReference type="PROSITE-ProRule" id="PRU10141"/>
    </source>
</evidence>
<dbReference type="OrthoDB" id="4062651at2759"/>
<dbReference type="InterPro" id="IPR037924">
    <property type="entry name" value="Pelle_death"/>
</dbReference>
<evidence type="ECO:0000259" key="12">
    <source>
        <dbReference type="PROSITE" id="PS50011"/>
    </source>
</evidence>
<dbReference type="Pfam" id="PF00069">
    <property type="entry name" value="Pkinase"/>
    <property type="match status" value="1"/>
</dbReference>
<comment type="catalytic activity">
    <reaction evidence="8">
        <text>L-threonyl-[protein] + ATP = O-phospho-L-threonyl-[protein] + ADP + H(+)</text>
        <dbReference type="Rhea" id="RHEA:46608"/>
        <dbReference type="Rhea" id="RHEA-COMP:11060"/>
        <dbReference type="Rhea" id="RHEA-COMP:11605"/>
        <dbReference type="ChEBI" id="CHEBI:15378"/>
        <dbReference type="ChEBI" id="CHEBI:30013"/>
        <dbReference type="ChEBI" id="CHEBI:30616"/>
        <dbReference type="ChEBI" id="CHEBI:61977"/>
        <dbReference type="ChEBI" id="CHEBI:456216"/>
        <dbReference type="EC" id="2.7.11.1"/>
    </reaction>
</comment>